<keyword evidence="3" id="KW-1185">Reference proteome</keyword>
<organism evidence="2 3">
    <name type="scientific">Phenylobacterium kunshanense</name>
    <dbReference type="NCBI Taxonomy" id="1445034"/>
    <lineage>
        <taxon>Bacteria</taxon>
        <taxon>Pseudomonadati</taxon>
        <taxon>Pseudomonadota</taxon>
        <taxon>Alphaproteobacteria</taxon>
        <taxon>Caulobacterales</taxon>
        <taxon>Caulobacteraceae</taxon>
        <taxon>Phenylobacterium</taxon>
    </lineage>
</organism>
<name>A0A328BMJ9_9CAUL</name>
<dbReference type="Gene3D" id="6.10.280.50">
    <property type="match status" value="1"/>
</dbReference>
<dbReference type="RefSeq" id="WP_111274827.1">
    <property type="nucleotide sequence ID" value="NZ_QFYS01000002.1"/>
</dbReference>
<proteinExistence type="predicted"/>
<reference evidence="2 3" key="1">
    <citation type="submission" date="2018-05" db="EMBL/GenBank/DDBJ databases">
        <authorList>
            <person name="Lanie J.A."/>
            <person name="Ng W.-L."/>
            <person name="Kazmierczak K.M."/>
            <person name="Andrzejewski T.M."/>
            <person name="Davidsen T.M."/>
            <person name="Wayne K.J."/>
            <person name="Tettelin H."/>
            <person name="Glass J.I."/>
            <person name="Rusch D."/>
            <person name="Podicherti R."/>
            <person name="Tsui H.-C.T."/>
            <person name="Winkler M.E."/>
        </authorList>
    </citation>
    <scope>NUCLEOTIDE SEQUENCE [LARGE SCALE GENOMIC DNA]</scope>
    <source>
        <strain evidence="2 3">BUT-10</strain>
    </source>
</reference>
<dbReference type="Proteomes" id="UP000249524">
    <property type="component" value="Unassembled WGS sequence"/>
</dbReference>
<dbReference type="OrthoDB" id="7173992at2"/>
<keyword evidence="1" id="KW-0175">Coiled coil</keyword>
<evidence type="ECO:0000313" key="3">
    <source>
        <dbReference type="Proteomes" id="UP000249524"/>
    </source>
</evidence>
<dbReference type="Pfam" id="PF04325">
    <property type="entry name" value="DUF465"/>
    <property type="match status" value="1"/>
</dbReference>
<sequence length="57" mass="6839">MALDARIRELGSRHQSLEQAIQDEMRRPYADDLKLRALKRQKLKLKEEIEALREKLH</sequence>
<protein>
    <submittedName>
        <fullName evidence="2">DUF465 domain-containing protein</fullName>
    </submittedName>
</protein>
<accession>A0A328BMJ9</accession>
<evidence type="ECO:0000256" key="1">
    <source>
        <dbReference type="SAM" id="Coils"/>
    </source>
</evidence>
<dbReference type="InterPro" id="IPR038444">
    <property type="entry name" value="DUF465_sf"/>
</dbReference>
<feature type="coiled-coil region" evidence="1">
    <location>
        <begin position="7"/>
        <end position="55"/>
    </location>
</feature>
<dbReference type="AlphaFoldDB" id="A0A328BMJ9"/>
<comment type="caution">
    <text evidence="2">The sequence shown here is derived from an EMBL/GenBank/DDBJ whole genome shotgun (WGS) entry which is preliminary data.</text>
</comment>
<dbReference type="EMBL" id="QFYS01000002">
    <property type="protein sequence ID" value="RAK67216.1"/>
    <property type="molecule type" value="Genomic_DNA"/>
</dbReference>
<gene>
    <name evidence="2" type="ORF">DJ019_04585</name>
</gene>
<dbReference type="InterPro" id="IPR007420">
    <property type="entry name" value="DUF465"/>
</dbReference>
<evidence type="ECO:0000313" key="2">
    <source>
        <dbReference type="EMBL" id="RAK67216.1"/>
    </source>
</evidence>